<name>A0A816AGW5_9BILA</name>
<dbReference type="Proteomes" id="UP000663870">
    <property type="component" value="Unassembled WGS sequence"/>
</dbReference>
<dbReference type="AlphaFoldDB" id="A0A816AGW5"/>
<evidence type="ECO:0000259" key="1">
    <source>
        <dbReference type="PROSITE" id="PS50181"/>
    </source>
</evidence>
<dbReference type="InterPro" id="IPR001810">
    <property type="entry name" value="F-box_dom"/>
</dbReference>
<dbReference type="EMBL" id="CAJNOH010003505">
    <property type="protein sequence ID" value="CAF1338914.1"/>
    <property type="molecule type" value="Genomic_DNA"/>
</dbReference>
<protein>
    <recommendedName>
        <fullName evidence="1">F-box domain-containing protein</fullName>
    </recommendedName>
</protein>
<evidence type="ECO:0000313" key="4">
    <source>
        <dbReference type="Proteomes" id="UP000663870"/>
    </source>
</evidence>
<feature type="domain" description="F-box" evidence="1">
    <location>
        <begin position="5"/>
        <end position="52"/>
    </location>
</feature>
<dbReference type="Proteomes" id="UP000663854">
    <property type="component" value="Unassembled WGS sequence"/>
</dbReference>
<reference evidence="3" key="1">
    <citation type="submission" date="2021-02" db="EMBL/GenBank/DDBJ databases">
        <authorList>
            <person name="Nowell W R."/>
        </authorList>
    </citation>
    <scope>NUCLEOTIDE SEQUENCE</scope>
</reference>
<evidence type="ECO:0000313" key="2">
    <source>
        <dbReference type="EMBL" id="CAF1338914.1"/>
    </source>
</evidence>
<evidence type="ECO:0000313" key="3">
    <source>
        <dbReference type="EMBL" id="CAF1595676.1"/>
    </source>
</evidence>
<comment type="caution">
    <text evidence="3">The sequence shown here is derived from an EMBL/GenBank/DDBJ whole genome shotgun (WGS) entry which is preliminary data.</text>
</comment>
<proteinExistence type="predicted"/>
<accession>A0A816AGW5</accession>
<dbReference type="EMBL" id="CAJNOL010004841">
    <property type="protein sequence ID" value="CAF1595676.1"/>
    <property type="molecule type" value="Genomic_DNA"/>
</dbReference>
<sequence length="534" mass="62705">MEYSSVQLNDLSDKILIYILKNLSNIDVLYSLIGVNKRLNKIVCDSFFTNRLTLLKSSLNYCVLPLSDRILDRFCLQILPKIHDKIKWLDLESFSMERILLATNYPNLYGLGLYNIQEEKAIYLFNNESLFTCMFKNQVLSLVISINANGSLNSTENVYTRIFMRIITTFRYLQFLNFCPPSAWYQELSFGISSPNVSSSTLLELHVCLNHFTDCLYLLDGCFNELRILHVNINFISSSNLTIDNQKKLPNLRSFSLCCNKDTNVYDELIVPLLHRMSHLEELDLSLIISGKKTFVDGNDLKTNIINNMPFLNKFTFNIRSFSHFYNQINIPSNEDIQHTFNDYKDNQIISCVDYFPKRNSSQCHIYSYPYKLKHYDNITNNFPGGIFKCVREVSLFDERSFEHEFFLRIAESFPLMKKLTLINMKPQINKFYEQSKKNDNQRLSMGIKYSHLMDLNLIKIDEDYLEQFLFDTKMSLPNGIFLQTDYQLLKNVTHNFTRNETRNNCAKLKVIFFINKSEFPEHLKDYFPCAIIL</sequence>
<gene>
    <name evidence="3" type="ORF">JXQ802_LOCUS47704</name>
    <name evidence="2" type="ORF">PYM288_LOCUS31788</name>
</gene>
<keyword evidence="4" id="KW-1185">Reference proteome</keyword>
<organism evidence="3 4">
    <name type="scientific">Rotaria sordida</name>
    <dbReference type="NCBI Taxonomy" id="392033"/>
    <lineage>
        <taxon>Eukaryota</taxon>
        <taxon>Metazoa</taxon>
        <taxon>Spiralia</taxon>
        <taxon>Gnathifera</taxon>
        <taxon>Rotifera</taxon>
        <taxon>Eurotatoria</taxon>
        <taxon>Bdelloidea</taxon>
        <taxon>Philodinida</taxon>
        <taxon>Philodinidae</taxon>
        <taxon>Rotaria</taxon>
    </lineage>
</organism>
<dbReference type="PROSITE" id="PS50181">
    <property type="entry name" value="FBOX"/>
    <property type="match status" value="1"/>
</dbReference>